<feature type="domain" description="2Fe-2S ferredoxin-type" evidence="7">
    <location>
        <begin position="6"/>
        <end position="110"/>
    </location>
</feature>
<dbReference type="PROSITE" id="PS00814">
    <property type="entry name" value="ADX"/>
    <property type="match status" value="1"/>
</dbReference>
<evidence type="ECO:0000256" key="2">
    <source>
        <dbReference type="ARBA" id="ARBA00022714"/>
    </source>
</evidence>
<dbReference type="PRINTS" id="PR00355">
    <property type="entry name" value="ADRENODOXIN"/>
</dbReference>
<dbReference type="InterPro" id="IPR012675">
    <property type="entry name" value="Beta-grasp_dom_sf"/>
</dbReference>
<evidence type="ECO:0000256" key="1">
    <source>
        <dbReference type="ARBA" id="ARBA00010914"/>
    </source>
</evidence>
<keyword evidence="4" id="KW-0408">Iron</keyword>
<name>A0ABQ5U2N2_9PROT</name>
<reference evidence="8" key="2">
    <citation type="submission" date="2023-01" db="EMBL/GenBank/DDBJ databases">
        <title>Draft genome sequence of Sneathiella chinensis strain NBRC 103408.</title>
        <authorList>
            <person name="Sun Q."/>
            <person name="Mori K."/>
        </authorList>
    </citation>
    <scope>NUCLEOTIDE SEQUENCE</scope>
    <source>
        <strain evidence="8">NBRC 103408</strain>
    </source>
</reference>
<dbReference type="InterPro" id="IPR036010">
    <property type="entry name" value="2Fe-2S_ferredoxin-like_sf"/>
</dbReference>
<accession>A0ABQ5U2N2</accession>
<evidence type="ECO:0000313" key="9">
    <source>
        <dbReference type="Proteomes" id="UP001161409"/>
    </source>
</evidence>
<keyword evidence="2" id="KW-0001">2Fe-2S</keyword>
<comment type="caution">
    <text evidence="8">The sequence shown here is derived from an EMBL/GenBank/DDBJ whole genome shotgun (WGS) entry which is preliminary data.</text>
</comment>
<evidence type="ECO:0000259" key="7">
    <source>
        <dbReference type="PROSITE" id="PS51085"/>
    </source>
</evidence>
<dbReference type="PANTHER" id="PTHR23426:SF65">
    <property type="entry name" value="FERREDOXIN-2, MITOCHONDRIAL"/>
    <property type="match status" value="1"/>
</dbReference>
<evidence type="ECO:0000256" key="5">
    <source>
        <dbReference type="ARBA" id="ARBA00023014"/>
    </source>
</evidence>
<dbReference type="InterPro" id="IPR018298">
    <property type="entry name" value="Adrenodoxin_Fe-S_BS"/>
</dbReference>
<dbReference type="Pfam" id="PF00111">
    <property type="entry name" value="Fer2"/>
    <property type="match status" value="1"/>
</dbReference>
<evidence type="ECO:0000256" key="3">
    <source>
        <dbReference type="ARBA" id="ARBA00022723"/>
    </source>
</evidence>
<keyword evidence="9" id="KW-1185">Reference proteome</keyword>
<reference evidence="8" key="1">
    <citation type="journal article" date="2014" name="Int. J. Syst. Evol. Microbiol.">
        <title>Complete genome of a new Firmicutes species belonging to the dominant human colonic microbiota ('Ruminococcus bicirculans') reveals two chromosomes and a selective capacity to utilize plant glucans.</title>
        <authorList>
            <consortium name="NISC Comparative Sequencing Program"/>
            <person name="Wegmann U."/>
            <person name="Louis P."/>
            <person name="Goesmann A."/>
            <person name="Henrissat B."/>
            <person name="Duncan S.H."/>
            <person name="Flint H.J."/>
        </authorList>
    </citation>
    <scope>NUCLEOTIDE SEQUENCE</scope>
    <source>
        <strain evidence="8">NBRC 103408</strain>
    </source>
</reference>
<dbReference type="InterPro" id="IPR001055">
    <property type="entry name" value="Adrenodoxin-like"/>
</dbReference>
<evidence type="ECO:0000256" key="4">
    <source>
        <dbReference type="ARBA" id="ARBA00023004"/>
    </source>
</evidence>
<dbReference type="PROSITE" id="PS51085">
    <property type="entry name" value="2FE2S_FER_2"/>
    <property type="match status" value="1"/>
</dbReference>
<sequence>MTKNTVKISFKQPSGAIKEIEAPVGQSVMQAAIFNNVDGIEAECGGSCMCATCHIYVPAESANLTGTASEEEQEMLGETAAERRPESRLSCQIVVTADMDGHTFDVPECQS</sequence>
<keyword evidence="3" id="KW-0479">Metal-binding</keyword>
<keyword evidence="5" id="KW-0411">Iron-sulfur</keyword>
<protein>
    <submittedName>
        <fullName evidence="8">(2Fe-2S) ferredoxin</fullName>
    </submittedName>
</protein>
<comment type="cofactor">
    <cofactor evidence="6">
        <name>[2Fe-2S] cluster</name>
        <dbReference type="ChEBI" id="CHEBI:190135"/>
    </cofactor>
</comment>
<dbReference type="SUPFAM" id="SSF54292">
    <property type="entry name" value="2Fe-2S ferredoxin-like"/>
    <property type="match status" value="1"/>
</dbReference>
<proteinExistence type="inferred from homology"/>
<dbReference type="EMBL" id="BSNF01000001">
    <property type="protein sequence ID" value="GLQ05915.1"/>
    <property type="molecule type" value="Genomic_DNA"/>
</dbReference>
<dbReference type="PANTHER" id="PTHR23426">
    <property type="entry name" value="FERREDOXIN/ADRENODOXIN"/>
    <property type="match status" value="1"/>
</dbReference>
<dbReference type="CDD" id="cd00207">
    <property type="entry name" value="fer2"/>
    <property type="match status" value="1"/>
</dbReference>
<evidence type="ECO:0000313" key="8">
    <source>
        <dbReference type="EMBL" id="GLQ05915.1"/>
    </source>
</evidence>
<dbReference type="Proteomes" id="UP001161409">
    <property type="component" value="Unassembled WGS sequence"/>
</dbReference>
<comment type="similarity">
    <text evidence="1">Belongs to the adrenodoxin/putidaredoxin family.</text>
</comment>
<gene>
    <name evidence="8" type="primary">fdx</name>
    <name evidence="8" type="ORF">GCM10007924_11360</name>
</gene>
<dbReference type="Gene3D" id="3.10.20.30">
    <property type="match status" value="1"/>
</dbReference>
<dbReference type="RefSeq" id="WP_169559872.1">
    <property type="nucleotide sequence ID" value="NZ_BSNF01000001.1"/>
</dbReference>
<organism evidence="8 9">
    <name type="scientific">Sneathiella chinensis</name>
    <dbReference type="NCBI Taxonomy" id="349750"/>
    <lineage>
        <taxon>Bacteria</taxon>
        <taxon>Pseudomonadati</taxon>
        <taxon>Pseudomonadota</taxon>
        <taxon>Alphaproteobacteria</taxon>
        <taxon>Sneathiellales</taxon>
        <taxon>Sneathiellaceae</taxon>
        <taxon>Sneathiella</taxon>
    </lineage>
</organism>
<dbReference type="InterPro" id="IPR001041">
    <property type="entry name" value="2Fe-2S_ferredoxin-type"/>
</dbReference>
<evidence type="ECO:0000256" key="6">
    <source>
        <dbReference type="ARBA" id="ARBA00034078"/>
    </source>
</evidence>